<proteinExistence type="predicted"/>
<protein>
    <submittedName>
        <fullName evidence="1">Phage regulatory CII family protein</fullName>
    </submittedName>
</protein>
<gene>
    <name evidence="1" type="ORF">KHX94_12085</name>
</gene>
<dbReference type="Proteomes" id="UP000676428">
    <property type="component" value="Chromosome"/>
</dbReference>
<evidence type="ECO:0000313" key="1">
    <source>
        <dbReference type="EMBL" id="QVK22171.1"/>
    </source>
</evidence>
<sequence length="181" mass="19491">MYATQMNIQKGAGQPHVLGAMRQFADAENLNEIADRAGLRSAQVLRNKLLAEQPHQLTIHELVKVTLASGNRCLVDGILLELQCAPSVGIKQLQDTANMSLTDRALEITANAGQLGSIALDAKTKRGVTNRMRHEAARRVALVMSSLAVFMSEIESRCQSIPVLSVASDVFQAGMPMPGLS</sequence>
<name>A0ABX8DBW6_9GAMM</name>
<reference evidence="1 2" key="1">
    <citation type="journal article" date="2012" name="Int. J. Syst. Evol. Microbiol.">
        <title>Shewanella dokdonensis sp. nov., isolated from seawater.</title>
        <authorList>
            <person name="Sung H.R."/>
            <person name="Yoon J.H."/>
            <person name="Ghim S.Y."/>
        </authorList>
    </citation>
    <scope>NUCLEOTIDE SEQUENCE [LARGE SCALE GENOMIC DNA]</scope>
    <source>
        <strain evidence="1 2">DSM 23626</strain>
    </source>
</reference>
<evidence type="ECO:0000313" key="2">
    <source>
        <dbReference type="Proteomes" id="UP000676428"/>
    </source>
</evidence>
<dbReference type="InterPro" id="IPR009679">
    <property type="entry name" value="Phage_186_CII-like"/>
</dbReference>
<accession>A0ABX8DBW6</accession>
<keyword evidence="2" id="KW-1185">Reference proteome</keyword>
<dbReference type="EMBL" id="CP074572">
    <property type="protein sequence ID" value="QVK22171.1"/>
    <property type="molecule type" value="Genomic_DNA"/>
</dbReference>
<organism evidence="1 2">
    <name type="scientific">Shewanella dokdonensis</name>
    <dbReference type="NCBI Taxonomy" id="712036"/>
    <lineage>
        <taxon>Bacteria</taxon>
        <taxon>Pseudomonadati</taxon>
        <taxon>Pseudomonadota</taxon>
        <taxon>Gammaproteobacteria</taxon>
        <taxon>Alteromonadales</taxon>
        <taxon>Shewanellaceae</taxon>
        <taxon>Shewanella</taxon>
    </lineage>
</organism>
<dbReference type="Pfam" id="PF06892">
    <property type="entry name" value="Phage_CP76"/>
    <property type="match status" value="1"/>
</dbReference>